<sequence>MEDDPPREAQKWIEDLSRGASSHGLETLNLKACRLSMSKRDKDGNWHVGAISTLIDDVGAAAISRRGRDRGKGCRAQGKLSSVVVEIRRKSNGELIALGRQWMSAATIIPSHLSKI</sequence>
<evidence type="ECO:0000313" key="2">
    <source>
        <dbReference type="EMBL" id="RVW25804.1"/>
    </source>
</evidence>
<organism evidence="2 3">
    <name type="scientific">Vitis vinifera</name>
    <name type="common">Grape</name>
    <dbReference type="NCBI Taxonomy" id="29760"/>
    <lineage>
        <taxon>Eukaryota</taxon>
        <taxon>Viridiplantae</taxon>
        <taxon>Streptophyta</taxon>
        <taxon>Embryophyta</taxon>
        <taxon>Tracheophyta</taxon>
        <taxon>Spermatophyta</taxon>
        <taxon>Magnoliopsida</taxon>
        <taxon>eudicotyledons</taxon>
        <taxon>Gunneridae</taxon>
        <taxon>Pentapetalae</taxon>
        <taxon>rosids</taxon>
        <taxon>Vitales</taxon>
        <taxon>Vitaceae</taxon>
        <taxon>Viteae</taxon>
        <taxon>Vitis</taxon>
    </lineage>
</organism>
<reference evidence="2 3" key="1">
    <citation type="journal article" date="2018" name="PLoS Genet.">
        <title>Population sequencing reveals clonal diversity and ancestral inbreeding in the grapevine cultivar Chardonnay.</title>
        <authorList>
            <person name="Roach M.J."/>
            <person name="Johnson D.L."/>
            <person name="Bohlmann J."/>
            <person name="van Vuuren H.J."/>
            <person name="Jones S.J."/>
            <person name="Pretorius I.S."/>
            <person name="Schmidt S.A."/>
            <person name="Borneman A.R."/>
        </authorList>
    </citation>
    <scope>NUCLEOTIDE SEQUENCE [LARGE SCALE GENOMIC DNA]</scope>
    <source>
        <strain evidence="3">cv. Chardonnay</strain>
        <tissue evidence="2">Leaf</tissue>
    </source>
</reference>
<dbReference type="EMBL" id="QGNW01002060">
    <property type="protein sequence ID" value="RVW25804.1"/>
    <property type="molecule type" value="Genomic_DNA"/>
</dbReference>
<dbReference type="GO" id="GO:0047617">
    <property type="term" value="F:fatty acyl-CoA hydrolase activity"/>
    <property type="evidence" value="ECO:0007669"/>
    <property type="project" value="InterPro"/>
</dbReference>
<proteinExistence type="predicted"/>
<comment type="caution">
    <text evidence="2">The sequence shown here is derived from an EMBL/GenBank/DDBJ whole genome shotgun (WGS) entry which is preliminary data.</text>
</comment>
<dbReference type="PANTHER" id="PTHR21660">
    <property type="entry name" value="THIOESTERASE SUPERFAMILY MEMBER-RELATED"/>
    <property type="match status" value="1"/>
</dbReference>
<accession>A0A438CRH3</accession>
<evidence type="ECO:0000313" key="3">
    <source>
        <dbReference type="Proteomes" id="UP000288805"/>
    </source>
</evidence>
<evidence type="ECO:0000256" key="1">
    <source>
        <dbReference type="ARBA" id="ARBA00022801"/>
    </source>
</evidence>
<dbReference type="AlphaFoldDB" id="A0A438CRH3"/>
<dbReference type="Proteomes" id="UP000288805">
    <property type="component" value="Unassembled WGS sequence"/>
</dbReference>
<dbReference type="InterPro" id="IPR039298">
    <property type="entry name" value="ACOT13"/>
</dbReference>
<dbReference type="PANTHER" id="PTHR21660:SF1">
    <property type="entry name" value="ACYL-COENZYME A THIOESTERASE 13"/>
    <property type="match status" value="1"/>
</dbReference>
<protein>
    <submittedName>
        <fullName evidence="2">Uncharacterized protein</fullName>
    </submittedName>
</protein>
<name>A0A438CRH3_VITVI</name>
<gene>
    <name evidence="2" type="ORF">CK203_101078</name>
</gene>
<keyword evidence="1" id="KW-0378">Hydrolase</keyword>